<accession>A0AAP5MD55</accession>
<feature type="transmembrane region" description="Helical" evidence="1">
    <location>
        <begin position="404"/>
        <end position="424"/>
    </location>
</feature>
<evidence type="ECO:0008006" key="4">
    <source>
        <dbReference type="Google" id="ProtNLM"/>
    </source>
</evidence>
<dbReference type="AlphaFoldDB" id="A0AAP5MD55"/>
<proteinExistence type="predicted"/>
<feature type="transmembrane region" description="Helical" evidence="1">
    <location>
        <begin position="258"/>
        <end position="276"/>
    </location>
</feature>
<keyword evidence="1" id="KW-0472">Membrane</keyword>
<feature type="transmembrane region" description="Helical" evidence="1">
    <location>
        <begin position="326"/>
        <end position="350"/>
    </location>
</feature>
<keyword evidence="1" id="KW-1133">Transmembrane helix</keyword>
<feature type="transmembrane region" description="Helical" evidence="1">
    <location>
        <begin position="105"/>
        <end position="126"/>
    </location>
</feature>
<keyword evidence="3" id="KW-1185">Reference proteome</keyword>
<keyword evidence="1" id="KW-0812">Transmembrane</keyword>
<gene>
    <name evidence="2" type="ORF">G7B40_041905</name>
</gene>
<dbReference type="RefSeq" id="WP_310834537.1">
    <property type="nucleotide sequence ID" value="NZ_JAALHA020000047.1"/>
</dbReference>
<comment type="caution">
    <text evidence="2">The sequence shown here is derived from an EMBL/GenBank/DDBJ whole genome shotgun (WGS) entry which is preliminary data.</text>
</comment>
<name>A0AAP5MD55_9CYAN</name>
<sequence>MKLLPTRTELKEGQQTTSAHYRHGVINSMTVNGFILAAAFFALVTLVAKSPNRFVYDEPYFSNYISLFHQHGFTPKFLNSLNAAPGPLSAIVQAIFEPLTHLRPVAMRFVSVFLLLVSALVLGALLKKDGRGNWVAAASVLAVPMTWVVGGMALSEVSAMMLVTLSLYFQTKGLEALDTNSAPHGWFLTAGVFLGFAIWGRQPYLLLISVPLLLACVEPRLRGPASVFAGVAACMAVPLFSIWGGFVPPSQHLSPGFSILHALLSFGYTGFCFILLGARSNWLSWKAAFALVGLTILTNGTFRAFAIFPVKSLVDRHVNPAFLPFYGNACGSLFLSCGVLSLAILIRIIWESRIDRRRLMINTGLLCVVAAPLLDTHQYSSRYTAMALPYIVLAANPWQKWSRLTTLTTLAGCVLGYLSLSGYFNE</sequence>
<feature type="transmembrane region" description="Helical" evidence="1">
    <location>
        <begin position="29"/>
        <end position="48"/>
    </location>
</feature>
<reference evidence="3" key="1">
    <citation type="journal article" date="2021" name="Science">
        <title>Hunting the eagle killer: A cyanobacterial neurotoxin causes vacuolar myelinopathy.</title>
        <authorList>
            <person name="Breinlinger S."/>
            <person name="Phillips T.J."/>
            <person name="Haram B.N."/>
            <person name="Mares J."/>
            <person name="Martinez Yerena J.A."/>
            <person name="Hrouzek P."/>
            <person name="Sobotka R."/>
            <person name="Henderson W.M."/>
            <person name="Schmieder P."/>
            <person name="Williams S.M."/>
            <person name="Lauderdale J.D."/>
            <person name="Wilde H.D."/>
            <person name="Gerrin W."/>
            <person name="Kust A."/>
            <person name="Washington J.W."/>
            <person name="Wagner C."/>
            <person name="Geier B."/>
            <person name="Liebeke M."/>
            <person name="Enke H."/>
            <person name="Niedermeyer T.H.J."/>
            <person name="Wilde S.B."/>
        </authorList>
    </citation>
    <scope>NUCLEOTIDE SEQUENCE [LARGE SCALE GENOMIC DNA]</scope>
    <source>
        <strain evidence="3">Thurmond2011</strain>
    </source>
</reference>
<evidence type="ECO:0000313" key="3">
    <source>
        <dbReference type="Proteomes" id="UP000667802"/>
    </source>
</evidence>
<dbReference type="EMBL" id="JAALHA020000047">
    <property type="protein sequence ID" value="MDR9900965.1"/>
    <property type="molecule type" value="Genomic_DNA"/>
</dbReference>
<feature type="transmembrane region" description="Helical" evidence="1">
    <location>
        <begin position="288"/>
        <end position="306"/>
    </location>
</feature>
<feature type="transmembrane region" description="Helical" evidence="1">
    <location>
        <begin position="227"/>
        <end position="246"/>
    </location>
</feature>
<organism evidence="2 3">
    <name type="scientific">Aetokthonos hydrillicola Thurmond2011</name>
    <dbReference type="NCBI Taxonomy" id="2712845"/>
    <lineage>
        <taxon>Bacteria</taxon>
        <taxon>Bacillati</taxon>
        <taxon>Cyanobacteriota</taxon>
        <taxon>Cyanophyceae</taxon>
        <taxon>Nostocales</taxon>
        <taxon>Hapalosiphonaceae</taxon>
        <taxon>Aetokthonos</taxon>
    </lineage>
</organism>
<feature type="transmembrane region" description="Helical" evidence="1">
    <location>
        <begin position="138"/>
        <end position="165"/>
    </location>
</feature>
<dbReference type="Proteomes" id="UP000667802">
    <property type="component" value="Unassembled WGS sequence"/>
</dbReference>
<evidence type="ECO:0000313" key="2">
    <source>
        <dbReference type="EMBL" id="MDR9900965.1"/>
    </source>
</evidence>
<feature type="transmembrane region" description="Helical" evidence="1">
    <location>
        <begin position="185"/>
        <end position="215"/>
    </location>
</feature>
<evidence type="ECO:0000256" key="1">
    <source>
        <dbReference type="SAM" id="Phobius"/>
    </source>
</evidence>
<protein>
    <recommendedName>
        <fullName evidence="4">Glycosyltransferase RgtA/B/C/D-like domain-containing protein</fullName>
    </recommendedName>
</protein>